<dbReference type="KEGG" id="mpt:Mpe_A2920"/>
<dbReference type="AlphaFoldDB" id="A2SJY4"/>
<dbReference type="Gene3D" id="3.30.450.20">
    <property type="entry name" value="PAS domain"/>
    <property type="match status" value="1"/>
</dbReference>
<dbReference type="PROSITE" id="PS50111">
    <property type="entry name" value="CHEMOTAXIS_TRANSDUC_2"/>
    <property type="match status" value="1"/>
</dbReference>
<dbReference type="SMART" id="SM00304">
    <property type="entry name" value="HAMP"/>
    <property type="match status" value="1"/>
</dbReference>
<dbReference type="InterPro" id="IPR013655">
    <property type="entry name" value="PAS_fold_3"/>
</dbReference>
<dbReference type="eggNOG" id="COG3829">
    <property type="taxonomic scope" value="Bacteria"/>
</dbReference>
<name>A2SJY4_METPP</name>
<evidence type="ECO:0000256" key="5">
    <source>
        <dbReference type="SAM" id="Phobius"/>
    </source>
</evidence>
<evidence type="ECO:0000256" key="4">
    <source>
        <dbReference type="PROSITE-ProRule" id="PRU00284"/>
    </source>
</evidence>
<dbReference type="PANTHER" id="PTHR43531">
    <property type="entry name" value="PROTEIN ICFG"/>
    <property type="match status" value="1"/>
</dbReference>
<dbReference type="InterPro" id="IPR004089">
    <property type="entry name" value="MCPsignal_dom"/>
</dbReference>
<keyword evidence="10" id="KW-1185">Reference proteome</keyword>
<evidence type="ECO:0000256" key="1">
    <source>
        <dbReference type="ARBA" id="ARBA00004370"/>
    </source>
</evidence>
<feature type="domain" description="Methyl-accepting transducer" evidence="6">
    <location>
        <begin position="281"/>
        <end position="510"/>
    </location>
</feature>
<dbReference type="eggNOG" id="COG0840">
    <property type="taxonomic scope" value="Bacteria"/>
</dbReference>
<dbReference type="Pfam" id="PF00015">
    <property type="entry name" value="MCPsignal"/>
    <property type="match status" value="1"/>
</dbReference>
<keyword evidence="5" id="KW-1133">Transmembrane helix</keyword>
<keyword evidence="9" id="KW-0675">Receptor</keyword>
<feature type="transmembrane region" description="Helical" evidence="5">
    <location>
        <begin position="172"/>
        <end position="195"/>
    </location>
</feature>
<comment type="similarity">
    <text evidence="3">Belongs to the methyl-accepting chemotaxis (MCP) protein family.</text>
</comment>
<accession>A2SJY4</accession>
<keyword evidence="5" id="KW-0812">Transmembrane</keyword>
<dbReference type="GO" id="GO:0006935">
    <property type="term" value="P:chemotaxis"/>
    <property type="evidence" value="ECO:0007669"/>
    <property type="project" value="InterPro"/>
</dbReference>
<dbReference type="SMART" id="SM00091">
    <property type="entry name" value="PAS"/>
    <property type="match status" value="1"/>
</dbReference>
<dbReference type="SUPFAM" id="SSF58104">
    <property type="entry name" value="Methyl-accepting chemotaxis protein (MCP) signaling domain"/>
    <property type="match status" value="1"/>
</dbReference>
<dbReference type="InterPro" id="IPR035965">
    <property type="entry name" value="PAS-like_dom_sf"/>
</dbReference>
<dbReference type="NCBIfam" id="TIGR00229">
    <property type="entry name" value="sensory_box"/>
    <property type="match status" value="1"/>
</dbReference>
<dbReference type="PROSITE" id="PS50885">
    <property type="entry name" value="HAMP"/>
    <property type="match status" value="1"/>
</dbReference>
<evidence type="ECO:0000313" key="10">
    <source>
        <dbReference type="Proteomes" id="UP000000366"/>
    </source>
</evidence>
<protein>
    <submittedName>
        <fullName evidence="9">Aerotaxis sensor receptor</fullName>
    </submittedName>
</protein>
<keyword evidence="4" id="KW-0807">Transducer</keyword>
<dbReference type="InterPro" id="IPR000014">
    <property type="entry name" value="PAS"/>
</dbReference>
<dbReference type="GO" id="GO:0007165">
    <property type="term" value="P:signal transduction"/>
    <property type="evidence" value="ECO:0007669"/>
    <property type="project" value="UniProtKB-KW"/>
</dbReference>
<evidence type="ECO:0000259" key="7">
    <source>
        <dbReference type="PROSITE" id="PS50112"/>
    </source>
</evidence>
<feature type="domain" description="PAS" evidence="7">
    <location>
        <begin position="25"/>
        <end position="60"/>
    </location>
</feature>
<dbReference type="GO" id="GO:0004888">
    <property type="term" value="F:transmembrane signaling receptor activity"/>
    <property type="evidence" value="ECO:0007669"/>
    <property type="project" value="InterPro"/>
</dbReference>
<dbReference type="InterPro" id="IPR003660">
    <property type="entry name" value="HAMP_dom"/>
</dbReference>
<dbReference type="Pfam" id="PF00672">
    <property type="entry name" value="HAMP"/>
    <property type="match status" value="1"/>
</dbReference>
<keyword evidence="2" id="KW-0488">Methylation</keyword>
<dbReference type="SUPFAM" id="SSF55785">
    <property type="entry name" value="PYP-like sensor domain (PAS domain)"/>
    <property type="match status" value="1"/>
</dbReference>
<evidence type="ECO:0000259" key="6">
    <source>
        <dbReference type="PROSITE" id="PS50111"/>
    </source>
</evidence>
<evidence type="ECO:0000259" key="8">
    <source>
        <dbReference type="PROSITE" id="PS50885"/>
    </source>
</evidence>
<dbReference type="InterPro" id="IPR004090">
    <property type="entry name" value="Chemotax_Me-accpt_rcpt"/>
</dbReference>
<feature type="domain" description="HAMP" evidence="8">
    <location>
        <begin position="224"/>
        <end position="276"/>
    </location>
</feature>
<evidence type="ECO:0000256" key="3">
    <source>
        <dbReference type="ARBA" id="ARBA00029447"/>
    </source>
</evidence>
<keyword evidence="5" id="KW-0472">Membrane</keyword>
<proteinExistence type="inferred from homology"/>
<dbReference type="Pfam" id="PF08447">
    <property type="entry name" value="PAS_3"/>
    <property type="match status" value="1"/>
</dbReference>
<dbReference type="Proteomes" id="UP000000366">
    <property type="component" value="Chromosome"/>
</dbReference>
<dbReference type="PROSITE" id="PS50112">
    <property type="entry name" value="PAS"/>
    <property type="match status" value="1"/>
</dbReference>
<feature type="transmembrane region" description="Helical" evidence="5">
    <location>
        <begin position="201"/>
        <end position="222"/>
    </location>
</feature>
<organism evidence="9 10">
    <name type="scientific">Methylibium petroleiphilum (strain ATCC BAA-1232 / LMG 22953 / PM1)</name>
    <dbReference type="NCBI Taxonomy" id="420662"/>
    <lineage>
        <taxon>Bacteria</taxon>
        <taxon>Pseudomonadati</taxon>
        <taxon>Pseudomonadota</taxon>
        <taxon>Betaproteobacteria</taxon>
        <taxon>Burkholderiales</taxon>
        <taxon>Sphaerotilaceae</taxon>
        <taxon>Methylibium</taxon>
    </lineage>
</organism>
<dbReference type="FunFam" id="1.10.287.950:FF:000001">
    <property type="entry name" value="Methyl-accepting chemotaxis sensory transducer"/>
    <property type="match status" value="1"/>
</dbReference>
<dbReference type="HOGENOM" id="CLU_000445_107_26_4"/>
<dbReference type="CDD" id="cd00130">
    <property type="entry name" value="PAS"/>
    <property type="match status" value="1"/>
</dbReference>
<evidence type="ECO:0000313" key="9">
    <source>
        <dbReference type="EMBL" id="ABM95873.1"/>
    </source>
</evidence>
<dbReference type="PRINTS" id="PR00260">
    <property type="entry name" value="CHEMTRNSDUCR"/>
</dbReference>
<dbReference type="CDD" id="cd06225">
    <property type="entry name" value="HAMP"/>
    <property type="match status" value="1"/>
</dbReference>
<reference evidence="9 10" key="1">
    <citation type="journal article" date="2007" name="J. Bacteriol.">
        <title>Whole-genome analysis of the methyl tert-butyl ether-degrading beta-proteobacterium Methylibium petroleiphilum PM1.</title>
        <authorList>
            <person name="Kane S.R."/>
            <person name="Chakicherla A.Y."/>
            <person name="Chain P.S.G."/>
            <person name="Schmidt R."/>
            <person name="Shin M.W."/>
            <person name="Legler T.C."/>
            <person name="Scow K.M."/>
            <person name="Larimer F.W."/>
            <person name="Lucas S.M."/>
            <person name="Richardson P.M."/>
            <person name="Hristova K.R."/>
        </authorList>
    </citation>
    <scope>NUCLEOTIDE SEQUENCE [LARGE SCALE GENOMIC DNA]</scope>
    <source>
        <strain evidence="10">ATCC BAA-1232 / LMG 22953 / PM1</strain>
    </source>
</reference>
<dbReference type="EMBL" id="CP000555">
    <property type="protein sequence ID" value="ABM95873.1"/>
    <property type="molecule type" value="Genomic_DNA"/>
</dbReference>
<sequence>MRLNTPVTASEYPFPAGETLVSTTDLKGRITYCNPAFITVSGYAREELLGQPHNMIRHPDMPEEAFRDMWATIASGQPWSAPVKNRRKDGSCYWVIANVTPLMSGDQPTGYMSVRTAPDRADVERAEELYAVMRTEKAAGQLVHRFDAGRLRVDTWLGRLSNVLRLPVQVKLGVVAALLGSAGFVTGAAVTGGSLLQWPALGPALTAIATLLLCSVAAAAYLNRMTIAPPAQLVQFANRMAAGDLTQKIDIDRHDLVGQLTKGLNQLNVNLQSIVRDARNEIEQMRVVTGEIASGNQDLSGRTESQASSLQETAASMEQITGTVRQSADSAEQATRLATQATAVTQRSSDAVQDVTRTMGEISASSQRIGEIIQVIDGIAFQTNILALNAAVEAARAGEQGRGFSVVASEVRALAQRTSSAAKEVKQLIEDSAAKVDTGSRLTDAARSTMDDALRTVQQVGQLISEISHGAREQLTGISQINEAVTQLDTITQQNAALVEQMAASAVSLSQQSGTLAETVKVFRLDGSASATPDAVALRRSMKQVTHAA</sequence>
<dbReference type="STRING" id="420662.Mpe_A2920"/>
<dbReference type="SMART" id="SM00283">
    <property type="entry name" value="MA"/>
    <property type="match status" value="1"/>
</dbReference>
<dbReference type="Gene3D" id="1.10.287.950">
    <property type="entry name" value="Methyl-accepting chemotaxis protein"/>
    <property type="match status" value="1"/>
</dbReference>
<evidence type="ECO:0000256" key="2">
    <source>
        <dbReference type="ARBA" id="ARBA00022481"/>
    </source>
</evidence>
<comment type="subcellular location">
    <subcellularLocation>
        <location evidence="1">Membrane</location>
    </subcellularLocation>
</comment>
<dbReference type="InterPro" id="IPR051310">
    <property type="entry name" value="MCP_chemotaxis"/>
</dbReference>
<dbReference type="CDD" id="cd11386">
    <property type="entry name" value="MCP_signal"/>
    <property type="match status" value="1"/>
</dbReference>
<dbReference type="GO" id="GO:0005886">
    <property type="term" value="C:plasma membrane"/>
    <property type="evidence" value="ECO:0007669"/>
    <property type="project" value="TreeGrafter"/>
</dbReference>
<dbReference type="PANTHER" id="PTHR43531:SF14">
    <property type="entry name" value="METHYL-ACCEPTING CHEMOTAXIS PROTEIN I-RELATED"/>
    <property type="match status" value="1"/>
</dbReference>
<dbReference type="RefSeq" id="WP_011830502.1">
    <property type="nucleotide sequence ID" value="NC_008825.1"/>
</dbReference>
<gene>
    <name evidence="9" type="primary">aer</name>
    <name evidence="9" type="ordered locus">Mpe_A2920</name>
</gene>